<dbReference type="SUPFAM" id="SSF46785">
    <property type="entry name" value="Winged helix' DNA-binding domain"/>
    <property type="match status" value="1"/>
</dbReference>
<dbReference type="Gene3D" id="3.40.190.290">
    <property type="match status" value="1"/>
</dbReference>
<dbReference type="PROSITE" id="PS50931">
    <property type="entry name" value="HTH_LYSR"/>
    <property type="match status" value="1"/>
</dbReference>
<dbReference type="GeneID" id="97765082"/>
<dbReference type="Pfam" id="PF03466">
    <property type="entry name" value="LysR_substrate"/>
    <property type="match status" value="1"/>
</dbReference>
<sequence length="294" mass="32666">MNSNSLRFFKAVAETGSVTEASKRLHCVSSNVTTRLKRLEASLNVCLFRREKNRLYITPEGEYLLGYAKQILALMDEAQRNLQARTPSGPLRLGSLETTAAIRLPSLLSSFSLEMPLVELSLETYPTSQLVEKVLNGQLDIAFVADHGLLPYDLLGCMPVWRERLVLVTAKDHADVVTADDLQVTKPLAFARGSHYRFRFEQWISQQNLAGAGLQEFGSFQTILGCVASGMGISLLPESVVRRYAQSFAVRSHTIDPAIGEIDTLMIWLKSRESGWGSSAFRQFVVNNGSVHDE</sequence>
<reference evidence="6 7" key="1">
    <citation type="submission" date="2016-10" db="EMBL/GenBank/DDBJ databases">
        <authorList>
            <person name="de Groot N.N."/>
        </authorList>
    </citation>
    <scope>NUCLEOTIDE SEQUENCE [LARGE SCALE GENOMIC DNA]</scope>
    <source>
        <strain evidence="6 7">ATCC 29281</strain>
    </source>
</reference>
<dbReference type="PANTHER" id="PTHR30126">
    <property type="entry name" value="HTH-TYPE TRANSCRIPTIONAL REGULATOR"/>
    <property type="match status" value="1"/>
</dbReference>
<dbReference type="SUPFAM" id="SSF53850">
    <property type="entry name" value="Periplasmic binding protein-like II"/>
    <property type="match status" value="1"/>
</dbReference>
<dbReference type="STRING" id="71657.SAMN02982996_02212"/>
<evidence type="ECO:0000256" key="1">
    <source>
        <dbReference type="ARBA" id="ARBA00009437"/>
    </source>
</evidence>
<dbReference type="Proteomes" id="UP000187280">
    <property type="component" value="Unassembled WGS sequence"/>
</dbReference>
<evidence type="ECO:0000313" key="7">
    <source>
        <dbReference type="Proteomes" id="UP000187280"/>
    </source>
</evidence>
<dbReference type="eggNOG" id="COG0583">
    <property type="taxonomic scope" value="Bacteria"/>
</dbReference>
<dbReference type="GO" id="GO:0000976">
    <property type="term" value="F:transcription cis-regulatory region binding"/>
    <property type="evidence" value="ECO:0007669"/>
    <property type="project" value="TreeGrafter"/>
</dbReference>
<dbReference type="InterPro" id="IPR036390">
    <property type="entry name" value="WH_DNA-bd_sf"/>
</dbReference>
<dbReference type="InterPro" id="IPR036388">
    <property type="entry name" value="WH-like_DNA-bd_sf"/>
</dbReference>
<dbReference type="InterPro" id="IPR005119">
    <property type="entry name" value="LysR_subst-bd"/>
</dbReference>
<dbReference type="InterPro" id="IPR000847">
    <property type="entry name" value="LysR_HTH_N"/>
</dbReference>
<name>A0A1H4D9C9_9GAMM</name>
<feature type="domain" description="HTH lysR-type" evidence="5">
    <location>
        <begin position="1"/>
        <end position="58"/>
    </location>
</feature>
<dbReference type="GO" id="GO:0003700">
    <property type="term" value="F:DNA-binding transcription factor activity"/>
    <property type="evidence" value="ECO:0007669"/>
    <property type="project" value="InterPro"/>
</dbReference>
<dbReference type="FunFam" id="1.10.10.10:FF:000001">
    <property type="entry name" value="LysR family transcriptional regulator"/>
    <property type="match status" value="1"/>
</dbReference>
<dbReference type="RefSeq" id="WP_074728713.1">
    <property type="nucleotide sequence ID" value="NZ_FNQS01000007.1"/>
</dbReference>
<evidence type="ECO:0000256" key="3">
    <source>
        <dbReference type="ARBA" id="ARBA00023125"/>
    </source>
</evidence>
<dbReference type="Gene3D" id="1.10.10.10">
    <property type="entry name" value="Winged helix-like DNA-binding domain superfamily/Winged helix DNA-binding domain"/>
    <property type="match status" value="1"/>
</dbReference>
<evidence type="ECO:0000259" key="5">
    <source>
        <dbReference type="PROSITE" id="PS50931"/>
    </source>
</evidence>
<gene>
    <name evidence="6" type="ORF">SAMN02982996_02212</name>
</gene>
<keyword evidence="7" id="KW-1185">Reference proteome</keyword>
<organism evidence="6 7">
    <name type="scientific">Lonsdalea quercina</name>
    <dbReference type="NCBI Taxonomy" id="71657"/>
    <lineage>
        <taxon>Bacteria</taxon>
        <taxon>Pseudomonadati</taxon>
        <taxon>Pseudomonadota</taxon>
        <taxon>Gammaproteobacteria</taxon>
        <taxon>Enterobacterales</taxon>
        <taxon>Pectobacteriaceae</taxon>
        <taxon>Lonsdalea</taxon>
    </lineage>
</organism>
<keyword evidence="4" id="KW-0804">Transcription</keyword>
<dbReference type="AlphaFoldDB" id="A0A1H4D9C9"/>
<evidence type="ECO:0000256" key="4">
    <source>
        <dbReference type="ARBA" id="ARBA00023163"/>
    </source>
</evidence>
<comment type="similarity">
    <text evidence="1">Belongs to the LysR transcriptional regulatory family.</text>
</comment>
<evidence type="ECO:0000313" key="6">
    <source>
        <dbReference type="EMBL" id="SEA69080.1"/>
    </source>
</evidence>
<protein>
    <submittedName>
        <fullName evidence="6">DNA-binding transcriptional regulator, LysR family</fullName>
    </submittedName>
</protein>
<proteinExistence type="inferred from homology"/>
<keyword evidence="3 6" id="KW-0238">DNA-binding</keyword>
<dbReference type="EMBL" id="FNQS01000007">
    <property type="protein sequence ID" value="SEA69080.1"/>
    <property type="molecule type" value="Genomic_DNA"/>
</dbReference>
<accession>A0A1H4D9C9</accession>
<evidence type="ECO:0000256" key="2">
    <source>
        <dbReference type="ARBA" id="ARBA00023015"/>
    </source>
</evidence>
<keyword evidence="2" id="KW-0805">Transcription regulation</keyword>
<dbReference type="Pfam" id="PF00126">
    <property type="entry name" value="HTH_1"/>
    <property type="match status" value="1"/>
</dbReference>
<dbReference type="PANTHER" id="PTHR30126:SF40">
    <property type="entry name" value="HTH-TYPE TRANSCRIPTIONAL REGULATOR GLTR"/>
    <property type="match status" value="1"/>
</dbReference>